<dbReference type="Pfam" id="PF00497">
    <property type="entry name" value="SBP_bac_3"/>
    <property type="match status" value="1"/>
</dbReference>
<dbReference type="Proteomes" id="UP001215231">
    <property type="component" value="Chromosome"/>
</dbReference>
<evidence type="ECO:0000313" key="2">
    <source>
        <dbReference type="EMBL" id="WDE14443.1"/>
    </source>
</evidence>
<dbReference type="InterPro" id="IPR001638">
    <property type="entry name" value="Solute-binding_3/MltF_N"/>
</dbReference>
<feature type="domain" description="Solute-binding protein family 3/N-terminal" evidence="1">
    <location>
        <begin position="2"/>
        <end position="220"/>
    </location>
</feature>
<protein>
    <submittedName>
        <fullName evidence="2">ABC transporter substrate-binding protein</fullName>
    </submittedName>
</protein>
<evidence type="ECO:0000259" key="1">
    <source>
        <dbReference type="Pfam" id="PF00497"/>
    </source>
</evidence>
<evidence type="ECO:0000313" key="3">
    <source>
        <dbReference type="Proteomes" id="UP001215231"/>
    </source>
</evidence>
<dbReference type="Gene3D" id="3.40.190.10">
    <property type="entry name" value="Periplasmic binding protein-like II"/>
    <property type="match status" value="2"/>
</dbReference>
<name>A0ABY7VMH4_9GAMM</name>
<organism evidence="2 3">
    <name type="scientific">Thalassomonas haliotis</name>
    <dbReference type="NCBI Taxonomy" id="485448"/>
    <lineage>
        <taxon>Bacteria</taxon>
        <taxon>Pseudomonadati</taxon>
        <taxon>Pseudomonadota</taxon>
        <taxon>Gammaproteobacteria</taxon>
        <taxon>Alteromonadales</taxon>
        <taxon>Colwelliaceae</taxon>
        <taxon>Thalassomonas</taxon>
    </lineage>
</organism>
<accession>A0ABY7VMH4</accession>
<gene>
    <name evidence="2" type="ORF">H3N35_06735</name>
</gene>
<dbReference type="EMBL" id="CP059693">
    <property type="protein sequence ID" value="WDE14443.1"/>
    <property type="molecule type" value="Genomic_DNA"/>
</dbReference>
<proteinExistence type="predicted"/>
<sequence>MAFSLDIPPYIFEQYNKGIEIDIIAAALTHKGHTLRPLYFPLGRIPIAFQNNLVDAAMGDMGIDLTPHGGFYADPTVIYDNVFISLKKNNLTINGPADLDNLTIISFQGAEKRYPQWLKKPFEEKRFYGISDQLTQVKLLNLERYDLVLSDRYIFKYFVKQLKYEDNIQVNQVDEHHFAEIDPLDYRPVFRSQQIRDDFNFGLKKLKESGEFQAIYDHYIK</sequence>
<dbReference type="SUPFAM" id="SSF53850">
    <property type="entry name" value="Periplasmic binding protein-like II"/>
    <property type="match status" value="1"/>
</dbReference>
<reference evidence="2 3" key="1">
    <citation type="journal article" date="2022" name="Mar. Drugs">
        <title>Bioassay-Guided Fractionation Leads to the Detection of Cholic Acid Generated by the Rare Thalassomonas sp.</title>
        <authorList>
            <person name="Pheiffer F."/>
            <person name="Schneider Y.K."/>
            <person name="Hansen E.H."/>
            <person name="Andersen J.H."/>
            <person name="Isaksson J."/>
            <person name="Busche T."/>
            <person name="R C."/>
            <person name="Kalinowski J."/>
            <person name="Zyl L.V."/>
            <person name="Trindade M."/>
        </authorList>
    </citation>
    <scope>NUCLEOTIDE SEQUENCE [LARGE SCALE GENOMIC DNA]</scope>
    <source>
        <strain evidence="2 3">A5K-61T</strain>
    </source>
</reference>
<keyword evidence="3" id="KW-1185">Reference proteome</keyword>